<evidence type="ECO:0000313" key="2">
    <source>
        <dbReference type="EMBL" id="KAG6454342.1"/>
    </source>
</evidence>
<dbReference type="Proteomes" id="UP000791440">
    <property type="component" value="Unassembled WGS sequence"/>
</dbReference>
<keyword evidence="3" id="KW-1185">Reference proteome</keyword>
<organism evidence="2 3">
    <name type="scientific">Manduca sexta</name>
    <name type="common">Tobacco hawkmoth</name>
    <name type="synonym">Tobacco hornworm</name>
    <dbReference type="NCBI Taxonomy" id="7130"/>
    <lineage>
        <taxon>Eukaryota</taxon>
        <taxon>Metazoa</taxon>
        <taxon>Ecdysozoa</taxon>
        <taxon>Arthropoda</taxon>
        <taxon>Hexapoda</taxon>
        <taxon>Insecta</taxon>
        <taxon>Pterygota</taxon>
        <taxon>Neoptera</taxon>
        <taxon>Endopterygota</taxon>
        <taxon>Lepidoptera</taxon>
        <taxon>Glossata</taxon>
        <taxon>Ditrysia</taxon>
        <taxon>Bombycoidea</taxon>
        <taxon>Sphingidae</taxon>
        <taxon>Sphinginae</taxon>
        <taxon>Sphingini</taxon>
        <taxon>Manduca</taxon>
    </lineage>
</organism>
<dbReference type="InterPro" id="IPR000477">
    <property type="entry name" value="RT_dom"/>
</dbReference>
<dbReference type="PANTHER" id="PTHR33332">
    <property type="entry name" value="REVERSE TRANSCRIPTASE DOMAIN-CONTAINING PROTEIN"/>
    <property type="match status" value="1"/>
</dbReference>
<sequence>MKTIGIFLDLTKAFDTVSVPILLQKLEDIGVRGIALNMFCSYLCNRTQTTLIDHITSSEACPSYGVPQGSVLGPTLFLIYINELCLLSLKNCKVVAYADDTALLVQGETWHDVSRSAEVALIEVIHCLRNNLLTLNIDKSKFVTFSTNTTLLPPDTMAIKAHTCGISANTLCSCNTLTRVDNIKYLGIIIDNRLSWNAQIEYLISRIRKLIFVFKKLRASAEITTLKTVYFALAESILGYCITSWGGACKTNLLRLERAQRCIFKIMMNKPIKFPTSDLYSQCKLLSVRKLFILKTILRKHSEVVFDHRIVDNKRRSDRVCDTFKYTTATAGRQYYFLSPKLYNKVNKVLKIYTRTSLECKHKLINWLLTVSYDETEHFIKPIT</sequence>
<gene>
    <name evidence="2" type="ORF">O3G_MSEX008660</name>
</gene>
<dbReference type="EMBL" id="JH668465">
    <property type="protein sequence ID" value="KAG6454342.1"/>
    <property type="molecule type" value="Genomic_DNA"/>
</dbReference>
<evidence type="ECO:0000259" key="1">
    <source>
        <dbReference type="PROSITE" id="PS50878"/>
    </source>
</evidence>
<accession>A0A922CQ51</accession>
<evidence type="ECO:0000313" key="3">
    <source>
        <dbReference type="Proteomes" id="UP000791440"/>
    </source>
</evidence>
<proteinExistence type="predicted"/>
<reference evidence="2" key="1">
    <citation type="journal article" date="2016" name="Insect Biochem. Mol. Biol.">
        <title>Multifaceted biological insights from a draft genome sequence of the tobacco hornworm moth, Manduca sexta.</title>
        <authorList>
            <person name="Kanost M.R."/>
            <person name="Arrese E.L."/>
            <person name="Cao X."/>
            <person name="Chen Y.R."/>
            <person name="Chellapilla S."/>
            <person name="Goldsmith M.R."/>
            <person name="Grosse-Wilde E."/>
            <person name="Heckel D.G."/>
            <person name="Herndon N."/>
            <person name="Jiang H."/>
            <person name="Papanicolaou A."/>
            <person name="Qu J."/>
            <person name="Soulages J.L."/>
            <person name="Vogel H."/>
            <person name="Walters J."/>
            <person name="Waterhouse R.M."/>
            <person name="Ahn S.J."/>
            <person name="Almeida F.C."/>
            <person name="An C."/>
            <person name="Aqrawi P."/>
            <person name="Bretschneider A."/>
            <person name="Bryant W.B."/>
            <person name="Bucks S."/>
            <person name="Chao H."/>
            <person name="Chevignon G."/>
            <person name="Christen J.M."/>
            <person name="Clarke D.F."/>
            <person name="Dittmer N.T."/>
            <person name="Ferguson L.C.F."/>
            <person name="Garavelou S."/>
            <person name="Gordon K.H.J."/>
            <person name="Gunaratna R.T."/>
            <person name="Han Y."/>
            <person name="Hauser F."/>
            <person name="He Y."/>
            <person name="Heidel-Fischer H."/>
            <person name="Hirsh A."/>
            <person name="Hu Y."/>
            <person name="Jiang H."/>
            <person name="Kalra D."/>
            <person name="Klinner C."/>
            <person name="Konig C."/>
            <person name="Kovar C."/>
            <person name="Kroll A.R."/>
            <person name="Kuwar S.S."/>
            <person name="Lee S.L."/>
            <person name="Lehman R."/>
            <person name="Li K."/>
            <person name="Li Z."/>
            <person name="Liang H."/>
            <person name="Lovelace S."/>
            <person name="Lu Z."/>
            <person name="Mansfield J.H."/>
            <person name="McCulloch K.J."/>
            <person name="Mathew T."/>
            <person name="Morton B."/>
            <person name="Muzny D.M."/>
            <person name="Neunemann D."/>
            <person name="Ongeri F."/>
            <person name="Pauchet Y."/>
            <person name="Pu L.L."/>
            <person name="Pyrousis I."/>
            <person name="Rao X.J."/>
            <person name="Redding A."/>
            <person name="Roesel C."/>
            <person name="Sanchez-Gracia A."/>
            <person name="Schaack S."/>
            <person name="Shukla A."/>
            <person name="Tetreau G."/>
            <person name="Wang Y."/>
            <person name="Xiong G.H."/>
            <person name="Traut W."/>
            <person name="Walsh T.K."/>
            <person name="Worley K.C."/>
            <person name="Wu D."/>
            <person name="Wu W."/>
            <person name="Wu Y.Q."/>
            <person name="Zhang X."/>
            <person name="Zou Z."/>
            <person name="Zucker H."/>
            <person name="Briscoe A.D."/>
            <person name="Burmester T."/>
            <person name="Clem R.J."/>
            <person name="Feyereisen R."/>
            <person name="Grimmelikhuijzen C.J.P."/>
            <person name="Hamodrakas S.J."/>
            <person name="Hansson B.S."/>
            <person name="Huguet E."/>
            <person name="Jermiin L.S."/>
            <person name="Lan Q."/>
            <person name="Lehman H.K."/>
            <person name="Lorenzen M."/>
            <person name="Merzendorfer H."/>
            <person name="Michalopoulos I."/>
            <person name="Morton D.B."/>
            <person name="Muthukrishnan S."/>
            <person name="Oakeshott J.G."/>
            <person name="Palmer W."/>
            <person name="Park Y."/>
            <person name="Passarelli A.L."/>
            <person name="Rozas J."/>
            <person name="Schwartz L.M."/>
            <person name="Smith W."/>
            <person name="Southgate A."/>
            <person name="Vilcinskas A."/>
            <person name="Vogt R."/>
            <person name="Wang P."/>
            <person name="Werren J."/>
            <person name="Yu X.Q."/>
            <person name="Zhou J.J."/>
            <person name="Brown S.J."/>
            <person name="Scherer S.E."/>
            <person name="Richards S."/>
            <person name="Blissard G.W."/>
        </authorList>
    </citation>
    <scope>NUCLEOTIDE SEQUENCE</scope>
</reference>
<dbReference type="Pfam" id="PF00078">
    <property type="entry name" value="RVT_1"/>
    <property type="match status" value="1"/>
</dbReference>
<feature type="domain" description="Reverse transcriptase" evidence="1">
    <location>
        <begin position="1"/>
        <end position="190"/>
    </location>
</feature>
<name>A0A922CQ51_MANSE</name>
<comment type="caution">
    <text evidence="2">The sequence shown here is derived from an EMBL/GenBank/DDBJ whole genome shotgun (WGS) entry which is preliminary data.</text>
</comment>
<protein>
    <recommendedName>
        <fullName evidence="1">Reverse transcriptase domain-containing protein</fullName>
    </recommendedName>
</protein>
<dbReference type="PROSITE" id="PS50878">
    <property type="entry name" value="RT_POL"/>
    <property type="match status" value="1"/>
</dbReference>
<dbReference type="AlphaFoldDB" id="A0A922CQ51"/>
<reference evidence="2" key="2">
    <citation type="submission" date="2020-12" db="EMBL/GenBank/DDBJ databases">
        <authorList>
            <person name="Kanost M."/>
        </authorList>
    </citation>
    <scope>NUCLEOTIDE SEQUENCE</scope>
</reference>